<sequence length="61" mass="7497">MVEYEFREMRFPRDTSRSAVRQALTEAAEYEHWELVRVTLFWGGLRRVTLRRKIIRVRRTA</sequence>
<evidence type="ECO:0008006" key="3">
    <source>
        <dbReference type="Google" id="ProtNLM"/>
    </source>
</evidence>
<evidence type="ECO:0000313" key="1">
    <source>
        <dbReference type="EMBL" id="AXH97859.1"/>
    </source>
</evidence>
<protein>
    <recommendedName>
        <fullName evidence="3">DUF4177 domain-containing protein</fullName>
    </recommendedName>
</protein>
<organism evidence="1 2">
    <name type="scientific">Ornithinimicrobium avium</name>
    <dbReference type="NCBI Taxonomy" id="2283195"/>
    <lineage>
        <taxon>Bacteria</taxon>
        <taxon>Bacillati</taxon>
        <taxon>Actinomycetota</taxon>
        <taxon>Actinomycetes</taxon>
        <taxon>Micrococcales</taxon>
        <taxon>Ornithinimicrobiaceae</taxon>
        <taxon>Ornithinimicrobium</taxon>
    </lineage>
</organism>
<accession>A0A345NS51</accession>
<dbReference type="KEGG" id="orn:DV701_02685"/>
<dbReference type="Proteomes" id="UP000253790">
    <property type="component" value="Chromosome"/>
</dbReference>
<dbReference type="Pfam" id="PF18963">
    <property type="entry name" value="DUF5703"/>
    <property type="match status" value="1"/>
</dbReference>
<dbReference type="AlphaFoldDB" id="A0A345NS51"/>
<reference evidence="1 2" key="1">
    <citation type="submission" date="2018-07" db="EMBL/GenBank/DDBJ databases">
        <title>Complete genome sequencing of Ornithinimicrobium sp. AMA3305.</title>
        <authorList>
            <person name="Bae J.-W."/>
        </authorList>
    </citation>
    <scope>NUCLEOTIDE SEQUENCE [LARGE SCALE GENOMIC DNA]</scope>
    <source>
        <strain evidence="1 2">AMA3305</strain>
    </source>
</reference>
<dbReference type="InterPro" id="IPR043758">
    <property type="entry name" value="DUF5703"/>
</dbReference>
<dbReference type="EMBL" id="CP031229">
    <property type="protein sequence ID" value="AXH97859.1"/>
    <property type="molecule type" value="Genomic_DNA"/>
</dbReference>
<dbReference type="OrthoDB" id="3481802at2"/>
<gene>
    <name evidence="1" type="ORF">DV701_02685</name>
</gene>
<evidence type="ECO:0000313" key="2">
    <source>
        <dbReference type="Proteomes" id="UP000253790"/>
    </source>
</evidence>
<proteinExistence type="predicted"/>
<keyword evidence="2" id="KW-1185">Reference proteome</keyword>
<name>A0A345NS51_9MICO</name>
<dbReference type="RefSeq" id="WP_114930640.1">
    <property type="nucleotide sequence ID" value="NZ_CP031229.1"/>
</dbReference>